<sequence length="76" mass="8475">MALIIASNQVTKKGYEFYYNHQLLVLTTGSGISKTTNNQGVVMMMDSTHKVHFEKVCGERANLIKSKLVPTCLRAD</sequence>
<dbReference type="Gene3D" id="3.60.21.10">
    <property type="match status" value="1"/>
</dbReference>
<keyword evidence="2" id="KW-1185">Reference proteome</keyword>
<evidence type="ECO:0000313" key="2">
    <source>
        <dbReference type="Proteomes" id="UP000494206"/>
    </source>
</evidence>
<comment type="caution">
    <text evidence="1">The sequence shown here is derived from an EMBL/GenBank/DDBJ whole genome shotgun (WGS) entry which is preliminary data.</text>
</comment>
<dbReference type="InterPro" id="IPR029052">
    <property type="entry name" value="Metallo-depent_PP-like"/>
</dbReference>
<accession>A0A8S1E921</accession>
<name>A0A8S1E921_9PELO</name>
<dbReference type="Proteomes" id="UP000494206">
    <property type="component" value="Unassembled WGS sequence"/>
</dbReference>
<protein>
    <submittedName>
        <fullName evidence="1">Uncharacterized protein</fullName>
    </submittedName>
</protein>
<organism evidence="1 2">
    <name type="scientific">Caenorhabditis bovis</name>
    <dbReference type="NCBI Taxonomy" id="2654633"/>
    <lineage>
        <taxon>Eukaryota</taxon>
        <taxon>Metazoa</taxon>
        <taxon>Ecdysozoa</taxon>
        <taxon>Nematoda</taxon>
        <taxon>Chromadorea</taxon>
        <taxon>Rhabditida</taxon>
        <taxon>Rhabditina</taxon>
        <taxon>Rhabditomorpha</taxon>
        <taxon>Rhabditoidea</taxon>
        <taxon>Rhabditidae</taxon>
        <taxon>Peloderinae</taxon>
        <taxon>Caenorhabditis</taxon>
    </lineage>
</organism>
<gene>
    <name evidence="1" type="ORF">CBOVIS_LOCUS38</name>
</gene>
<evidence type="ECO:0000313" key="1">
    <source>
        <dbReference type="EMBL" id="CAB3396491.1"/>
    </source>
</evidence>
<reference evidence="1 2" key="1">
    <citation type="submission" date="2020-04" db="EMBL/GenBank/DDBJ databases">
        <authorList>
            <person name="Laetsch R D."/>
            <person name="Stevens L."/>
            <person name="Kumar S."/>
            <person name="Blaxter L. M."/>
        </authorList>
    </citation>
    <scope>NUCLEOTIDE SEQUENCE [LARGE SCALE GENOMIC DNA]</scope>
</reference>
<proteinExistence type="predicted"/>
<dbReference type="EMBL" id="CADEPM010000001">
    <property type="protein sequence ID" value="CAB3396491.1"/>
    <property type="molecule type" value="Genomic_DNA"/>
</dbReference>
<dbReference type="AlphaFoldDB" id="A0A8S1E921"/>